<evidence type="ECO:0000313" key="3">
    <source>
        <dbReference type="Proteomes" id="UP000204221"/>
    </source>
</evidence>
<feature type="region of interest" description="Disordered" evidence="1">
    <location>
        <begin position="1"/>
        <end position="179"/>
    </location>
</feature>
<feature type="compositionally biased region" description="Low complexity" evidence="1">
    <location>
        <begin position="211"/>
        <end position="226"/>
    </location>
</feature>
<gene>
    <name evidence="2" type="ORF">AHOG_22690</name>
</gene>
<accession>A0A221W908</accession>
<keyword evidence="3" id="KW-1185">Reference proteome</keyword>
<feature type="compositionally biased region" description="Low complexity" evidence="1">
    <location>
        <begin position="144"/>
        <end position="157"/>
    </location>
</feature>
<protein>
    <submittedName>
        <fullName evidence="2">Uncharacterized protein</fullName>
    </submittedName>
</protein>
<feature type="region of interest" description="Disordered" evidence="1">
    <location>
        <begin position="199"/>
        <end position="234"/>
    </location>
</feature>
<organism evidence="2 3">
    <name type="scientific">Actinoalloteichus hoggarensis</name>
    <dbReference type="NCBI Taxonomy" id="1470176"/>
    <lineage>
        <taxon>Bacteria</taxon>
        <taxon>Bacillati</taxon>
        <taxon>Actinomycetota</taxon>
        <taxon>Actinomycetes</taxon>
        <taxon>Pseudonocardiales</taxon>
        <taxon>Pseudonocardiaceae</taxon>
        <taxon>Actinoalloteichus</taxon>
    </lineage>
</organism>
<dbReference type="EMBL" id="CP022521">
    <property type="protein sequence ID" value="ASO22151.1"/>
    <property type="molecule type" value="Genomic_DNA"/>
</dbReference>
<name>A0A221W908_9PSEU</name>
<dbReference type="Proteomes" id="UP000204221">
    <property type="component" value="Chromosome"/>
</dbReference>
<feature type="compositionally biased region" description="Basic residues" evidence="1">
    <location>
        <begin position="199"/>
        <end position="210"/>
    </location>
</feature>
<evidence type="ECO:0000313" key="2">
    <source>
        <dbReference type="EMBL" id="ASO22151.1"/>
    </source>
</evidence>
<feature type="compositionally biased region" description="Gly residues" evidence="1">
    <location>
        <begin position="133"/>
        <end position="143"/>
    </location>
</feature>
<proteinExistence type="predicted"/>
<evidence type="ECO:0000256" key="1">
    <source>
        <dbReference type="SAM" id="MobiDB-lite"/>
    </source>
</evidence>
<sequence>MSKAAEEPAVDHLEIGRGQREQSQSVDLGTVRGRHQVGPPGTRGSLLHRSANAAPSRRGRDTPPARRVGGTCRRARRAGRSVGDGRGPRPSTEPRRTALRPNDRSAAACRAVAGPASADSASADSERGPVWRGPGGGGRGGPGADRLGARAHGAAGLSTGTVDRRRTRSDAVPSTIGGHPARRLALGRHAACRRQKAMAWARRRTSRPRFSRSAVSGVPGSVSSSVNIHRRISA</sequence>
<feature type="compositionally biased region" description="Basic and acidic residues" evidence="1">
    <location>
        <begin position="1"/>
        <end position="20"/>
    </location>
</feature>
<reference evidence="2 3" key="1">
    <citation type="submission" date="2017-07" db="EMBL/GenBank/DDBJ databases">
        <title>Complete genome sequence of Actinoalloteichus hoggarensis DSM 45943, type strain of Actinoalloteichus hoggarensis.</title>
        <authorList>
            <person name="Ruckert C."/>
            <person name="Nouioui I."/>
            <person name="Willmese J."/>
            <person name="van Wezel G."/>
            <person name="Klenk H.-P."/>
            <person name="Kalinowski J."/>
            <person name="Zotchev S.B."/>
        </authorList>
    </citation>
    <scope>NUCLEOTIDE SEQUENCE [LARGE SCALE GENOMIC DNA]</scope>
    <source>
        <strain evidence="2 3">DSM 45943</strain>
    </source>
</reference>
<dbReference type="KEGG" id="ahg:AHOG_22690"/>
<dbReference type="AlphaFoldDB" id="A0A221W908"/>